<sequence>MTAIYRMRSHGTAPYKRSCQDKDKISSFSRMLLKIAHGLCEDEVSQLKLVLLVDNHVTIHGMVELKNGAEVMMYLYSRKLISKTEASFLIELLKQINRVDLATLVENHFKEDLNVALEAIAISSRQSPLSESSAREPYSFQSTIGEISRDSSSTFPKTLCKQVSKDYYYDINFVTDEETLQIYDQNKKSKSYGLVLPQLKEEDMLETPSSQSSQMSICGDDLSLSQDSLMSLSDDEKFSQIEKSAFLRTDDHLEASIA</sequence>
<organism evidence="2 3">
    <name type="scientific">Sinanodonta woodiana</name>
    <name type="common">Chinese pond mussel</name>
    <name type="synonym">Anodonta woodiana</name>
    <dbReference type="NCBI Taxonomy" id="1069815"/>
    <lineage>
        <taxon>Eukaryota</taxon>
        <taxon>Metazoa</taxon>
        <taxon>Spiralia</taxon>
        <taxon>Lophotrochozoa</taxon>
        <taxon>Mollusca</taxon>
        <taxon>Bivalvia</taxon>
        <taxon>Autobranchia</taxon>
        <taxon>Heteroconchia</taxon>
        <taxon>Palaeoheterodonta</taxon>
        <taxon>Unionida</taxon>
        <taxon>Unionoidea</taxon>
        <taxon>Unionidae</taxon>
        <taxon>Unioninae</taxon>
        <taxon>Sinanodonta</taxon>
    </lineage>
</organism>
<dbReference type="SUPFAM" id="SSF47986">
    <property type="entry name" value="DEATH domain"/>
    <property type="match status" value="1"/>
</dbReference>
<dbReference type="EMBL" id="JBJQND010000008">
    <property type="protein sequence ID" value="KAL3867902.1"/>
    <property type="molecule type" value="Genomic_DNA"/>
</dbReference>
<dbReference type="Gene3D" id="1.10.533.10">
    <property type="entry name" value="Death Domain, Fas"/>
    <property type="match status" value="1"/>
</dbReference>
<dbReference type="Proteomes" id="UP001634394">
    <property type="component" value="Unassembled WGS sequence"/>
</dbReference>
<keyword evidence="3" id="KW-1185">Reference proteome</keyword>
<evidence type="ECO:0000313" key="3">
    <source>
        <dbReference type="Proteomes" id="UP001634394"/>
    </source>
</evidence>
<feature type="domain" description="DED" evidence="1">
    <location>
        <begin position="27"/>
        <end position="107"/>
    </location>
</feature>
<protein>
    <recommendedName>
        <fullName evidence="1">DED domain-containing protein</fullName>
    </recommendedName>
</protein>
<dbReference type="AlphaFoldDB" id="A0ABD3W1Z4"/>
<reference evidence="2 3" key="1">
    <citation type="submission" date="2024-11" db="EMBL/GenBank/DDBJ databases">
        <title>Chromosome-level genome assembly of the freshwater bivalve Anodonta woodiana.</title>
        <authorList>
            <person name="Chen X."/>
        </authorList>
    </citation>
    <scope>NUCLEOTIDE SEQUENCE [LARGE SCALE GENOMIC DNA]</scope>
    <source>
        <strain evidence="2">MN2024</strain>
        <tissue evidence="2">Gills</tissue>
    </source>
</reference>
<dbReference type="Pfam" id="PF01335">
    <property type="entry name" value="DED"/>
    <property type="match status" value="1"/>
</dbReference>
<gene>
    <name evidence="2" type="ORF">ACJMK2_040746</name>
</gene>
<dbReference type="InterPro" id="IPR001875">
    <property type="entry name" value="DED_dom"/>
</dbReference>
<dbReference type="InterPro" id="IPR011029">
    <property type="entry name" value="DEATH-like_dom_sf"/>
</dbReference>
<accession>A0ABD3W1Z4</accession>
<evidence type="ECO:0000313" key="2">
    <source>
        <dbReference type="EMBL" id="KAL3867902.1"/>
    </source>
</evidence>
<proteinExistence type="predicted"/>
<dbReference type="PROSITE" id="PS50168">
    <property type="entry name" value="DED"/>
    <property type="match status" value="1"/>
</dbReference>
<dbReference type="SMART" id="SM00031">
    <property type="entry name" value="DED"/>
    <property type="match status" value="1"/>
</dbReference>
<name>A0ABD3W1Z4_SINWO</name>
<comment type="caution">
    <text evidence="2">The sequence shown here is derived from an EMBL/GenBank/DDBJ whole genome shotgun (WGS) entry which is preliminary data.</text>
</comment>
<evidence type="ECO:0000259" key="1">
    <source>
        <dbReference type="PROSITE" id="PS50168"/>
    </source>
</evidence>